<evidence type="ECO:0000256" key="3">
    <source>
        <dbReference type="ARBA" id="ARBA00023163"/>
    </source>
</evidence>
<evidence type="ECO:0000256" key="1">
    <source>
        <dbReference type="ARBA" id="ARBA00023015"/>
    </source>
</evidence>
<evidence type="ECO:0000259" key="4">
    <source>
        <dbReference type="PROSITE" id="PS50949"/>
    </source>
</evidence>
<dbReference type="CDD" id="cd07377">
    <property type="entry name" value="WHTH_GntR"/>
    <property type="match status" value="2"/>
</dbReference>
<dbReference type="Pfam" id="PF00392">
    <property type="entry name" value="GntR"/>
    <property type="match status" value="2"/>
</dbReference>
<dbReference type="InterPro" id="IPR036390">
    <property type="entry name" value="WH_DNA-bd_sf"/>
</dbReference>
<dbReference type="SUPFAM" id="SSF46785">
    <property type="entry name" value="Winged helix' DNA-binding domain"/>
    <property type="match status" value="2"/>
</dbReference>
<feature type="domain" description="HTH gntR-type" evidence="4">
    <location>
        <begin position="77"/>
        <end position="145"/>
    </location>
</feature>
<dbReference type="PANTHER" id="PTHR44846">
    <property type="entry name" value="MANNOSYL-D-GLYCERATE TRANSPORT/METABOLISM SYSTEM REPRESSOR MNGR-RELATED"/>
    <property type="match status" value="1"/>
</dbReference>
<dbReference type="EMBL" id="BOOW01000038">
    <property type="protein sequence ID" value="GII95762.1"/>
    <property type="molecule type" value="Genomic_DNA"/>
</dbReference>
<keyword evidence="1" id="KW-0805">Transcription regulation</keyword>
<keyword evidence="3" id="KW-0804">Transcription</keyword>
<dbReference type="SMART" id="SM00345">
    <property type="entry name" value="HTH_GNTR"/>
    <property type="match status" value="2"/>
</dbReference>
<reference evidence="5" key="1">
    <citation type="submission" date="2021-01" db="EMBL/GenBank/DDBJ databases">
        <title>Whole genome shotgun sequence of Sinosporangium siamense NBRC 109515.</title>
        <authorList>
            <person name="Komaki H."/>
            <person name="Tamura T."/>
        </authorList>
    </citation>
    <scope>NUCLEOTIDE SEQUENCE</scope>
    <source>
        <strain evidence="5">NBRC 109515</strain>
    </source>
</reference>
<keyword evidence="6" id="KW-1185">Reference proteome</keyword>
<dbReference type="Proteomes" id="UP000606172">
    <property type="component" value="Unassembled WGS sequence"/>
</dbReference>
<name>A0A919VAT7_9ACTN</name>
<dbReference type="InterPro" id="IPR036388">
    <property type="entry name" value="WH-like_DNA-bd_sf"/>
</dbReference>
<dbReference type="Gene3D" id="1.10.10.10">
    <property type="entry name" value="Winged helix-like DNA-binding domain superfamily/Winged helix DNA-binding domain"/>
    <property type="match status" value="2"/>
</dbReference>
<evidence type="ECO:0000313" key="5">
    <source>
        <dbReference type="EMBL" id="GII95762.1"/>
    </source>
</evidence>
<evidence type="ECO:0000256" key="2">
    <source>
        <dbReference type="ARBA" id="ARBA00023125"/>
    </source>
</evidence>
<dbReference type="PRINTS" id="PR00035">
    <property type="entry name" value="HTHGNTR"/>
</dbReference>
<dbReference type="PANTHER" id="PTHR44846:SF17">
    <property type="entry name" value="GNTR-FAMILY TRANSCRIPTIONAL REGULATOR"/>
    <property type="match status" value="1"/>
</dbReference>
<keyword evidence="2" id="KW-0238">DNA-binding</keyword>
<sequence length="147" mass="16408">MPPYLRIVNLIRTDISEGRLAPGDLLPSESELMRRHSVCRGTVRRAIAVLCRDGAIHTIHPEGSYVGSRSVPRRRLPRKYDLVAADLRQQIDSGRLPPGDRLPTEAELAKHYRVSQSTVQAAVALLRADHLVFTVLGRGVFVVDCRH</sequence>
<dbReference type="PROSITE" id="PS50949">
    <property type="entry name" value="HTH_GNTR"/>
    <property type="match status" value="2"/>
</dbReference>
<accession>A0A919VAT7</accession>
<dbReference type="AlphaFoldDB" id="A0A919VAT7"/>
<comment type="caution">
    <text evidence="5">The sequence shown here is derived from an EMBL/GenBank/DDBJ whole genome shotgun (WGS) entry which is preliminary data.</text>
</comment>
<dbReference type="InterPro" id="IPR050679">
    <property type="entry name" value="Bact_HTH_transcr_reg"/>
</dbReference>
<dbReference type="RefSeq" id="WP_204030802.1">
    <property type="nucleotide sequence ID" value="NZ_BOOW01000038.1"/>
</dbReference>
<dbReference type="InterPro" id="IPR000524">
    <property type="entry name" value="Tscrpt_reg_HTH_GntR"/>
</dbReference>
<evidence type="ECO:0000313" key="6">
    <source>
        <dbReference type="Proteomes" id="UP000606172"/>
    </source>
</evidence>
<dbReference type="GO" id="GO:0045892">
    <property type="term" value="P:negative regulation of DNA-templated transcription"/>
    <property type="evidence" value="ECO:0007669"/>
    <property type="project" value="TreeGrafter"/>
</dbReference>
<dbReference type="GO" id="GO:0003700">
    <property type="term" value="F:DNA-binding transcription factor activity"/>
    <property type="evidence" value="ECO:0007669"/>
    <property type="project" value="InterPro"/>
</dbReference>
<gene>
    <name evidence="5" type="ORF">Ssi02_59930</name>
</gene>
<protein>
    <recommendedName>
        <fullName evidence="4">HTH gntR-type domain-containing protein</fullName>
    </recommendedName>
</protein>
<dbReference type="GO" id="GO:0003677">
    <property type="term" value="F:DNA binding"/>
    <property type="evidence" value="ECO:0007669"/>
    <property type="project" value="UniProtKB-KW"/>
</dbReference>
<feature type="domain" description="HTH gntR-type" evidence="4">
    <location>
        <begin position="1"/>
        <end position="69"/>
    </location>
</feature>
<organism evidence="5 6">
    <name type="scientific">Sinosporangium siamense</name>
    <dbReference type="NCBI Taxonomy" id="1367973"/>
    <lineage>
        <taxon>Bacteria</taxon>
        <taxon>Bacillati</taxon>
        <taxon>Actinomycetota</taxon>
        <taxon>Actinomycetes</taxon>
        <taxon>Streptosporangiales</taxon>
        <taxon>Streptosporangiaceae</taxon>
        <taxon>Sinosporangium</taxon>
    </lineage>
</organism>
<proteinExistence type="predicted"/>